<comment type="caution">
    <text evidence="1">The sequence shown here is derived from an EMBL/GenBank/DDBJ whole genome shotgun (WGS) entry which is preliminary data.</text>
</comment>
<name>A0AAX0VYZ7_9PSED</name>
<dbReference type="Proteomes" id="UP000234839">
    <property type="component" value="Unassembled WGS sequence"/>
</dbReference>
<dbReference type="AlphaFoldDB" id="A0AAX0VYZ7"/>
<organism evidence="1 4">
    <name type="scientific">Pseudomonas guariconensis</name>
    <dbReference type="NCBI Taxonomy" id="1288410"/>
    <lineage>
        <taxon>Bacteria</taxon>
        <taxon>Pseudomonadati</taxon>
        <taxon>Pseudomonadota</taxon>
        <taxon>Gammaproteobacteria</taxon>
        <taxon>Pseudomonadales</taxon>
        <taxon>Pseudomonadaceae</taxon>
        <taxon>Pseudomonas</taxon>
    </lineage>
</organism>
<evidence type="ECO:0000313" key="4">
    <source>
        <dbReference type="Proteomes" id="UP000234878"/>
    </source>
</evidence>
<dbReference type="RefSeq" id="WP_102081608.1">
    <property type="nucleotide sequence ID" value="NZ_JADTXL010000003.1"/>
</dbReference>
<sequence length="90" mass="9887">MRKAYQQAAKRVGAGALEGNMAYGSVDLALSAYSLSKLILKPDAWRLFRYVHSDYVRGYEKSSKAALAFEAISDTATLNALYMESQSGDQ</sequence>
<dbReference type="Proteomes" id="UP000234878">
    <property type="component" value="Unassembled WGS sequence"/>
</dbReference>
<dbReference type="EMBL" id="PJCP01000008">
    <property type="protein sequence ID" value="PLV24003.1"/>
    <property type="molecule type" value="Genomic_DNA"/>
</dbReference>
<accession>A0AAX0VYZ7</accession>
<protein>
    <submittedName>
        <fullName evidence="1">Uncharacterized protein</fullName>
    </submittedName>
</protein>
<gene>
    <name evidence="1" type="ORF">CXG49_09280</name>
    <name evidence="2" type="ORF">CXG53_12160</name>
</gene>
<dbReference type="InterPro" id="IPR025320">
    <property type="entry name" value="DUF4225"/>
</dbReference>
<evidence type="ECO:0000313" key="3">
    <source>
        <dbReference type="Proteomes" id="UP000234839"/>
    </source>
</evidence>
<reference evidence="3 4" key="1">
    <citation type="submission" date="2017-12" db="EMBL/GenBank/DDBJ databases">
        <title>Detection of the carbapenemase gene blaVIM-5 in members of the Pseudomonas putida group isolated from polluted Nigerian wetlands.</title>
        <authorList>
            <person name="Adelowo O."/>
            <person name="Vollmers J."/>
            <person name="Maeusezahl I."/>
            <person name="Kaster A.-K."/>
            <person name="Mueller J.A."/>
        </authorList>
    </citation>
    <scope>NUCLEOTIDE SEQUENCE [LARGE SCALE GENOMIC DNA]</scope>
    <source>
        <strain evidence="2 3">MR119</strain>
        <strain evidence="1 4">MR144</strain>
    </source>
</reference>
<proteinExistence type="predicted"/>
<keyword evidence="3" id="KW-1185">Reference proteome</keyword>
<dbReference type="EMBL" id="PJCQ01000007">
    <property type="protein sequence ID" value="PLV19364.1"/>
    <property type="molecule type" value="Genomic_DNA"/>
</dbReference>
<dbReference type="Pfam" id="PF13988">
    <property type="entry name" value="DUF4225"/>
    <property type="match status" value="1"/>
</dbReference>
<evidence type="ECO:0000313" key="1">
    <source>
        <dbReference type="EMBL" id="PLV19364.1"/>
    </source>
</evidence>
<evidence type="ECO:0000313" key="2">
    <source>
        <dbReference type="EMBL" id="PLV24003.1"/>
    </source>
</evidence>